<dbReference type="InterPro" id="IPR012313">
    <property type="entry name" value="Znf_FCS"/>
</dbReference>
<organism evidence="9 10">
    <name type="scientific">Elysia marginata</name>
    <dbReference type="NCBI Taxonomy" id="1093978"/>
    <lineage>
        <taxon>Eukaryota</taxon>
        <taxon>Metazoa</taxon>
        <taxon>Spiralia</taxon>
        <taxon>Lophotrochozoa</taxon>
        <taxon>Mollusca</taxon>
        <taxon>Gastropoda</taxon>
        <taxon>Heterobranchia</taxon>
        <taxon>Euthyneura</taxon>
        <taxon>Panpulmonata</taxon>
        <taxon>Sacoglossa</taxon>
        <taxon>Placobranchoidea</taxon>
        <taxon>Plakobranchidae</taxon>
        <taxon>Elysia</taxon>
    </lineage>
</organism>
<evidence type="ECO:0000256" key="1">
    <source>
        <dbReference type="ARBA" id="ARBA00004123"/>
    </source>
</evidence>
<evidence type="ECO:0000256" key="7">
    <source>
        <dbReference type="SAM" id="MobiDB-lite"/>
    </source>
</evidence>
<feature type="compositionally biased region" description="Basic and acidic residues" evidence="7">
    <location>
        <begin position="55"/>
        <end position="68"/>
    </location>
</feature>
<evidence type="ECO:0000313" key="10">
    <source>
        <dbReference type="Proteomes" id="UP000762676"/>
    </source>
</evidence>
<evidence type="ECO:0000259" key="8">
    <source>
        <dbReference type="PROSITE" id="PS51024"/>
    </source>
</evidence>
<name>A0AAV4IAU0_9GAST</name>
<feature type="region of interest" description="Disordered" evidence="7">
    <location>
        <begin position="27"/>
        <end position="81"/>
    </location>
</feature>
<gene>
    <name evidence="9" type="ORF">ElyMa_004700800</name>
</gene>
<evidence type="ECO:0000256" key="5">
    <source>
        <dbReference type="ARBA" id="ARBA00023242"/>
    </source>
</evidence>
<evidence type="ECO:0000256" key="6">
    <source>
        <dbReference type="PROSITE-ProRule" id="PRU00367"/>
    </source>
</evidence>
<comment type="subcellular location">
    <subcellularLocation>
        <location evidence="1">Nucleus</location>
    </subcellularLocation>
</comment>
<keyword evidence="10" id="KW-1185">Reference proteome</keyword>
<feature type="domain" description="FCS-type" evidence="8">
    <location>
        <begin position="79"/>
        <end position="113"/>
    </location>
</feature>
<evidence type="ECO:0000256" key="3">
    <source>
        <dbReference type="ARBA" id="ARBA00022771"/>
    </source>
</evidence>
<dbReference type="EMBL" id="BMAT01009435">
    <property type="protein sequence ID" value="GFS06219.1"/>
    <property type="molecule type" value="Genomic_DNA"/>
</dbReference>
<evidence type="ECO:0000256" key="2">
    <source>
        <dbReference type="ARBA" id="ARBA00022723"/>
    </source>
</evidence>
<feature type="compositionally biased region" description="Low complexity" evidence="7">
    <location>
        <begin position="70"/>
        <end position="81"/>
    </location>
</feature>
<sequence length="130" mass="13853">MSCGLYGLVTVSSRRIPICLCLKSTARLSSPVSGQHPDKRQQGRNSASAAAAGKGKTETANKAEEKGSKKATQQQTPAQKLPPKMLKCELCQKIGPASTFSKSGRFCSMSCSGRHNVSHTRRVGLFKSKG</sequence>
<dbReference type="Gene3D" id="3.30.60.160">
    <property type="match status" value="1"/>
</dbReference>
<keyword evidence="2" id="KW-0479">Metal-binding</keyword>
<proteinExistence type="predicted"/>
<protein>
    <submittedName>
        <fullName evidence="9">Polyhomeotic-like protein 2</fullName>
    </submittedName>
</protein>
<keyword evidence="4" id="KW-0862">Zinc</keyword>
<dbReference type="AlphaFoldDB" id="A0AAV4IAU0"/>
<reference evidence="9 10" key="1">
    <citation type="journal article" date="2021" name="Elife">
        <title>Chloroplast acquisition without the gene transfer in kleptoplastic sea slugs, Plakobranchus ocellatus.</title>
        <authorList>
            <person name="Maeda T."/>
            <person name="Takahashi S."/>
            <person name="Yoshida T."/>
            <person name="Shimamura S."/>
            <person name="Takaki Y."/>
            <person name="Nagai Y."/>
            <person name="Toyoda A."/>
            <person name="Suzuki Y."/>
            <person name="Arimoto A."/>
            <person name="Ishii H."/>
            <person name="Satoh N."/>
            <person name="Nishiyama T."/>
            <person name="Hasebe M."/>
            <person name="Maruyama T."/>
            <person name="Minagawa J."/>
            <person name="Obokata J."/>
            <person name="Shigenobu S."/>
        </authorList>
    </citation>
    <scope>NUCLEOTIDE SEQUENCE [LARGE SCALE GENOMIC DNA]</scope>
</reference>
<evidence type="ECO:0000313" key="9">
    <source>
        <dbReference type="EMBL" id="GFS06219.1"/>
    </source>
</evidence>
<dbReference type="Proteomes" id="UP000762676">
    <property type="component" value="Unassembled WGS sequence"/>
</dbReference>
<evidence type="ECO:0000256" key="4">
    <source>
        <dbReference type="ARBA" id="ARBA00022833"/>
    </source>
</evidence>
<accession>A0AAV4IAU0</accession>
<dbReference type="InterPro" id="IPR038603">
    <property type="entry name" value="Znf_FCS_sf"/>
</dbReference>
<dbReference type="GO" id="GO:0008270">
    <property type="term" value="F:zinc ion binding"/>
    <property type="evidence" value="ECO:0007669"/>
    <property type="project" value="UniProtKB-KW"/>
</dbReference>
<comment type="caution">
    <text evidence="9">The sequence shown here is derived from an EMBL/GenBank/DDBJ whole genome shotgun (WGS) entry which is preliminary data.</text>
</comment>
<keyword evidence="3 6" id="KW-0863">Zinc-finger</keyword>
<dbReference type="GO" id="GO:0005634">
    <property type="term" value="C:nucleus"/>
    <property type="evidence" value="ECO:0007669"/>
    <property type="project" value="UniProtKB-SubCell"/>
</dbReference>
<dbReference type="Pfam" id="PF21319">
    <property type="entry name" value="zf-FCS_1"/>
    <property type="match status" value="1"/>
</dbReference>
<feature type="compositionally biased region" description="Low complexity" evidence="7">
    <location>
        <begin position="45"/>
        <end position="54"/>
    </location>
</feature>
<dbReference type="PROSITE" id="PS51024">
    <property type="entry name" value="ZF_FCS"/>
    <property type="match status" value="1"/>
</dbReference>
<keyword evidence="5" id="KW-0539">Nucleus</keyword>